<keyword evidence="2" id="KW-0238">DNA-binding</keyword>
<dbReference type="PANTHER" id="PTHR30349">
    <property type="entry name" value="PHAGE INTEGRASE-RELATED"/>
    <property type="match status" value="1"/>
</dbReference>
<dbReference type="InterPro" id="IPR050090">
    <property type="entry name" value="Tyrosine_recombinase_XerCD"/>
</dbReference>
<dbReference type="RefSeq" id="WP_344140092.1">
    <property type="nucleotide sequence ID" value="NZ_BAAALT010000286.1"/>
</dbReference>
<evidence type="ECO:0000313" key="6">
    <source>
        <dbReference type="Proteomes" id="UP001500218"/>
    </source>
</evidence>
<dbReference type="Gene3D" id="1.10.443.10">
    <property type="entry name" value="Intergrase catalytic core"/>
    <property type="match status" value="1"/>
</dbReference>
<accession>A0ABN2MR24</accession>
<dbReference type="InterPro" id="IPR013762">
    <property type="entry name" value="Integrase-like_cat_sf"/>
</dbReference>
<protein>
    <recommendedName>
        <fullName evidence="4">Tyr recombinase domain-containing protein</fullName>
    </recommendedName>
</protein>
<dbReference type="CDD" id="cd00397">
    <property type="entry name" value="DNA_BRE_C"/>
    <property type="match status" value="1"/>
</dbReference>
<dbReference type="PANTHER" id="PTHR30349:SF41">
    <property type="entry name" value="INTEGRASE_RECOMBINASE PROTEIN MJ0367-RELATED"/>
    <property type="match status" value="1"/>
</dbReference>
<comment type="caution">
    <text evidence="5">The sequence shown here is derived from an EMBL/GenBank/DDBJ whole genome shotgun (WGS) entry which is preliminary data.</text>
</comment>
<comment type="similarity">
    <text evidence="1">Belongs to the 'phage' integrase family.</text>
</comment>
<name>A0ABN2MR24_9ACTN</name>
<reference evidence="5 6" key="1">
    <citation type="journal article" date="2019" name="Int. J. Syst. Evol. Microbiol.">
        <title>The Global Catalogue of Microorganisms (GCM) 10K type strain sequencing project: providing services to taxonomists for standard genome sequencing and annotation.</title>
        <authorList>
            <consortium name="The Broad Institute Genomics Platform"/>
            <consortium name="The Broad Institute Genome Sequencing Center for Infectious Disease"/>
            <person name="Wu L."/>
            <person name="Ma J."/>
        </authorList>
    </citation>
    <scope>NUCLEOTIDE SEQUENCE [LARGE SCALE GENOMIC DNA]</scope>
    <source>
        <strain evidence="5 6">JCM 13250</strain>
    </source>
</reference>
<evidence type="ECO:0000256" key="3">
    <source>
        <dbReference type="ARBA" id="ARBA00023172"/>
    </source>
</evidence>
<dbReference type="SUPFAM" id="SSF56349">
    <property type="entry name" value="DNA breaking-rejoining enzymes"/>
    <property type="match status" value="1"/>
</dbReference>
<keyword evidence="6" id="KW-1185">Reference proteome</keyword>
<organism evidence="5 6">
    <name type="scientific">Luedemannella flava</name>
    <dbReference type="NCBI Taxonomy" id="349316"/>
    <lineage>
        <taxon>Bacteria</taxon>
        <taxon>Bacillati</taxon>
        <taxon>Actinomycetota</taxon>
        <taxon>Actinomycetes</taxon>
        <taxon>Micromonosporales</taxon>
        <taxon>Micromonosporaceae</taxon>
        <taxon>Luedemannella</taxon>
    </lineage>
</organism>
<dbReference type="InterPro" id="IPR002104">
    <property type="entry name" value="Integrase_catalytic"/>
</dbReference>
<gene>
    <name evidence="5" type="ORF">GCM10009682_61450</name>
</gene>
<evidence type="ECO:0000259" key="4">
    <source>
        <dbReference type="PROSITE" id="PS51898"/>
    </source>
</evidence>
<dbReference type="InterPro" id="IPR010998">
    <property type="entry name" value="Integrase_recombinase_N"/>
</dbReference>
<dbReference type="InterPro" id="IPR011010">
    <property type="entry name" value="DNA_brk_join_enz"/>
</dbReference>
<evidence type="ECO:0000256" key="2">
    <source>
        <dbReference type="ARBA" id="ARBA00023125"/>
    </source>
</evidence>
<dbReference type="Pfam" id="PF00589">
    <property type="entry name" value="Phage_integrase"/>
    <property type="match status" value="1"/>
</dbReference>
<feature type="domain" description="Tyr recombinase" evidence="4">
    <location>
        <begin position="149"/>
        <end position="335"/>
    </location>
</feature>
<dbReference type="PROSITE" id="PS51898">
    <property type="entry name" value="TYR_RECOMBINASE"/>
    <property type="match status" value="1"/>
</dbReference>
<evidence type="ECO:0000256" key="1">
    <source>
        <dbReference type="ARBA" id="ARBA00008857"/>
    </source>
</evidence>
<evidence type="ECO:0000313" key="5">
    <source>
        <dbReference type="EMBL" id="GAA1834903.1"/>
    </source>
</evidence>
<keyword evidence="3" id="KW-0233">DNA recombination</keyword>
<dbReference type="EMBL" id="BAAALT010000286">
    <property type="protein sequence ID" value="GAA1834903.1"/>
    <property type="molecule type" value="Genomic_DNA"/>
</dbReference>
<dbReference type="Proteomes" id="UP001500218">
    <property type="component" value="Unassembled WGS sequence"/>
</dbReference>
<sequence>MSAETPTSGRPEIDAALVLLAKLGVSPADLIAAAAASRPPTPTFAEFVPQVRDAVPDGTRRAYGSYWNRVVQQWGTRRLNDPTPLEIEQLGKQIRADRVVRRNGRGGSSAEENYIAAMRCLYQRAVTNGHVAAADNPAAKVAKPRRQASTRWALPNARLAEINQVAATTGNDPQLDLLLLRFHTETACRRGGALNLGRTDLDELQCLVRLREKGGTERWQPVSPTLMRHLADHWEHRGDGIVQGTGPLFRYRNGRPITHRRYDYLWTRVGEHLPWAATHGISAHWLRHTIITWVERTFGYAIARAYAGHTATGSEIGATGTYIKADISEIATAVSVLTGEPHPLAGHDSEAIPIRVGGV</sequence>
<proteinExistence type="inferred from homology"/>
<dbReference type="Gene3D" id="1.10.150.130">
    <property type="match status" value="1"/>
</dbReference>